<organism evidence="10 11">
    <name type="scientific">Pterocles gutturalis</name>
    <name type="common">yellow-throated sandgrouse</name>
    <dbReference type="NCBI Taxonomy" id="240206"/>
    <lineage>
        <taxon>Eukaryota</taxon>
        <taxon>Metazoa</taxon>
        <taxon>Chordata</taxon>
        <taxon>Craniata</taxon>
        <taxon>Vertebrata</taxon>
        <taxon>Euteleostomi</taxon>
        <taxon>Archelosauria</taxon>
        <taxon>Archosauria</taxon>
        <taxon>Dinosauria</taxon>
        <taxon>Saurischia</taxon>
        <taxon>Theropoda</taxon>
        <taxon>Coelurosauria</taxon>
        <taxon>Aves</taxon>
        <taxon>Neognathae</taxon>
        <taxon>Neoaves</taxon>
        <taxon>Columbimorphae</taxon>
        <taxon>Pterocliformes</taxon>
        <taxon>Pteroclidae</taxon>
        <taxon>Pterocles</taxon>
    </lineage>
</organism>
<feature type="non-terminal residue" evidence="10">
    <location>
        <position position="1"/>
    </location>
</feature>
<keyword evidence="11" id="KW-1185">Reference proteome</keyword>
<evidence type="ECO:0000259" key="9">
    <source>
        <dbReference type="Pfam" id="PF15711"/>
    </source>
</evidence>
<comment type="similarity">
    <text evidence="2">Belongs to the FAM3 family.</text>
</comment>
<keyword evidence="3" id="KW-0964">Secreted</keyword>
<evidence type="ECO:0000313" key="11">
    <source>
        <dbReference type="Proteomes" id="UP000053149"/>
    </source>
</evidence>
<dbReference type="GO" id="GO:0005576">
    <property type="term" value="C:extracellular region"/>
    <property type="evidence" value="ECO:0007669"/>
    <property type="project" value="UniProtKB-SubCell"/>
</dbReference>
<dbReference type="GO" id="GO:0030246">
    <property type="term" value="F:carbohydrate binding"/>
    <property type="evidence" value="ECO:0007669"/>
    <property type="project" value="UniProtKB-UniRule"/>
</dbReference>
<dbReference type="PANTHER" id="PTHR14592">
    <property type="entry name" value="UNCHARACTERIZED FAM3"/>
    <property type="match status" value="1"/>
</dbReference>
<evidence type="ECO:0000256" key="3">
    <source>
        <dbReference type="ARBA" id="ARBA00022525"/>
    </source>
</evidence>
<accession>A0A093DX15</accession>
<dbReference type="Pfam" id="PF15711">
    <property type="entry name" value="ILEI"/>
    <property type="match status" value="1"/>
</dbReference>
<dbReference type="Proteomes" id="UP000053149">
    <property type="component" value="Unassembled WGS sequence"/>
</dbReference>
<comment type="subcellular location">
    <subcellularLocation>
        <location evidence="1">Secreted</location>
    </subcellularLocation>
</comment>
<keyword evidence="5 7" id="KW-0430">Lectin</keyword>
<feature type="non-terminal residue" evidence="10">
    <location>
        <position position="217"/>
    </location>
</feature>
<dbReference type="CDD" id="cd13940">
    <property type="entry name" value="ILEI_FAM3C"/>
    <property type="match status" value="1"/>
</dbReference>
<dbReference type="InterPro" id="IPR039477">
    <property type="entry name" value="ILEI/PANDER_dom"/>
</dbReference>
<evidence type="ECO:0000256" key="2">
    <source>
        <dbReference type="ARBA" id="ARBA00010905"/>
    </source>
</evidence>
<keyword evidence="8" id="KW-0472">Membrane</keyword>
<proteinExistence type="inferred from homology"/>
<reference evidence="10 11" key="1">
    <citation type="submission" date="2014-04" db="EMBL/GenBank/DDBJ databases">
        <title>Genome evolution of avian class.</title>
        <authorList>
            <person name="Zhang G."/>
            <person name="Li C."/>
        </authorList>
    </citation>
    <scope>NUCLEOTIDE SEQUENCE [LARGE SCALE GENOMIC DNA]</scope>
    <source>
        <strain evidence="10">BGI_N339</strain>
    </source>
</reference>
<dbReference type="InterPro" id="IPR039475">
    <property type="entry name" value="ILEI_FAM3C"/>
</dbReference>
<evidence type="ECO:0000256" key="4">
    <source>
        <dbReference type="ARBA" id="ARBA00022729"/>
    </source>
</evidence>
<keyword evidence="8" id="KW-0812">Transmembrane</keyword>
<evidence type="ECO:0000256" key="6">
    <source>
        <dbReference type="ARBA" id="ARBA00023157"/>
    </source>
</evidence>
<evidence type="ECO:0000313" key="10">
    <source>
        <dbReference type="EMBL" id="KFV06706.1"/>
    </source>
</evidence>
<keyword evidence="6" id="KW-1015">Disulfide bond</keyword>
<sequence length="217" mass="24040">AGMIRFMVLLVTLLGTWFILQTYFDHRWKAISLRSWLSEAPAGLCGSGGRVWAAPSQARPWSCVHGAANVVGPSLCFDDEVLMSSVKNNVGRGLNIALVNGTSGQLLKAGTFDMYSGDITKLETFLQEIKHGTIVLAATYDDPATKMNDKVRELFVELGSSHVGDLRFRDNWVFLGAKGLKNKSPFEQHIKNDQKTNKYDGWPELLEMEGCAPKKMD</sequence>
<evidence type="ECO:0000256" key="1">
    <source>
        <dbReference type="ARBA" id="ARBA00004613"/>
    </source>
</evidence>
<feature type="domain" description="ILEI/PANDER" evidence="9">
    <location>
        <begin position="92"/>
        <end position="179"/>
    </location>
</feature>
<evidence type="ECO:0000256" key="8">
    <source>
        <dbReference type="SAM" id="Phobius"/>
    </source>
</evidence>
<keyword evidence="8" id="KW-1133">Transmembrane helix</keyword>
<dbReference type="AlphaFoldDB" id="A0A093DX15"/>
<feature type="transmembrane region" description="Helical" evidence="8">
    <location>
        <begin position="6"/>
        <end position="24"/>
    </location>
</feature>
<gene>
    <name evidence="10" type="ORF">N339_12799</name>
</gene>
<evidence type="ECO:0000256" key="7">
    <source>
        <dbReference type="PROSITE-ProRule" id="PRU01375"/>
    </source>
</evidence>
<name>A0A093DX15_9AVES</name>
<keyword evidence="4" id="KW-0732">Signal</keyword>
<dbReference type="PROSITE" id="PS52031">
    <property type="entry name" value="GG_LECTIN"/>
    <property type="match status" value="1"/>
</dbReference>
<evidence type="ECO:0000256" key="5">
    <source>
        <dbReference type="ARBA" id="ARBA00022734"/>
    </source>
</evidence>
<protein>
    <submittedName>
        <fullName evidence="10">Protein FAM3D</fullName>
    </submittedName>
</protein>
<dbReference type="InterPro" id="IPR039220">
    <property type="entry name" value="FAM3"/>
</dbReference>
<dbReference type="EMBL" id="KL232567">
    <property type="protein sequence ID" value="KFV06706.1"/>
    <property type="molecule type" value="Genomic_DNA"/>
</dbReference>